<dbReference type="Proteomes" id="UP001163223">
    <property type="component" value="Chromosome"/>
</dbReference>
<name>A0ACD4NNJ4_9HYPH</name>
<organism evidence="1 2">
    <name type="scientific">Antarcticirhabdus aurantiaca</name>
    <dbReference type="NCBI Taxonomy" id="2606717"/>
    <lineage>
        <taxon>Bacteria</taxon>
        <taxon>Pseudomonadati</taxon>
        <taxon>Pseudomonadota</taxon>
        <taxon>Alphaproteobacteria</taxon>
        <taxon>Hyphomicrobiales</taxon>
        <taxon>Aurantimonadaceae</taxon>
        <taxon>Antarcticirhabdus</taxon>
    </lineage>
</organism>
<evidence type="ECO:0000313" key="2">
    <source>
        <dbReference type="Proteomes" id="UP001163223"/>
    </source>
</evidence>
<accession>A0ACD4NNJ4</accession>
<reference evidence="1" key="1">
    <citation type="submission" date="2022-11" db="EMBL/GenBank/DDBJ databases">
        <title>beta-Carotene-producing bacterium, Jeongeuplla avenae sp. nov., alleviates the salt stress of Arabidopsis seedlings.</title>
        <authorList>
            <person name="Jiang L."/>
            <person name="Lee J."/>
        </authorList>
    </citation>
    <scope>NUCLEOTIDE SEQUENCE</scope>
    <source>
        <strain evidence="1">DY_R2A_6</strain>
    </source>
</reference>
<protein>
    <submittedName>
        <fullName evidence="1">Urea carboxylase-associated family protein</fullName>
    </submittedName>
</protein>
<dbReference type="EMBL" id="CP113520">
    <property type="protein sequence ID" value="WAJ28313.1"/>
    <property type="molecule type" value="Genomic_DNA"/>
</dbReference>
<gene>
    <name evidence="1" type="ORF">OXU80_26440</name>
</gene>
<sequence>MTPVPASPCGCPRLAFAATACDDTVPGGFGHGFEAGAGQFVTLIDLFGRQAGDFVALNRHNLKEVLSPVHTRRHLMSLFFEVGDCLMSSRGRPMFRVVADTVGIHDSNVPACDPTRYAVDFGVPGHRNCLENMHEPLAAYGLDLLDVPEPFNFFQNGPVTPDGRMAVTDPISRPGDHLVLEALMDVVCALSPCPQDIIPGNGLVVTDMRVVVSDTPPSSQEN</sequence>
<keyword evidence="2" id="KW-1185">Reference proteome</keyword>
<proteinExistence type="predicted"/>
<evidence type="ECO:0000313" key="1">
    <source>
        <dbReference type="EMBL" id="WAJ28313.1"/>
    </source>
</evidence>